<feature type="domain" description="Solute-binding protein family 5" evidence="2">
    <location>
        <begin position="120"/>
        <end position="428"/>
    </location>
</feature>
<feature type="signal peptide" evidence="1">
    <location>
        <begin position="1"/>
        <end position="28"/>
    </location>
</feature>
<dbReference type="EMBL" id="DSMG01000197">
    <property type="protein sequence ID" value="HDX33652.1"/>
    <property type="molecule type" value="Genomic_DNA"/>
</dbReference>
<dbReference type="InterPro" id="IPR000914">
    <property type="entry name" value="SBP_5_dom"/>
</dbReference>
<dbReference type="PANTHER" id="PTHR30290:SF65">
    <property type="entry name" value="MONOACYL PHOSPHATIDYLINOSITOL TETRAMANNOSIDE-BINDING PROTEIN LPQW-RELATED"/>
    <property type="match status" value="1"/>
</dbReference>
<dbReference type="PROSITE" id="PS51318">
    <property type="entry name" value="TAT"/>
    <property type="match status" value="1"/>
</dbReference>
<dbReference type="CDD" id="cd08509">
    <property type="entry name" value="PBP2_TmCBP_oligosaccharides_like"/>
    <property type="match status" value="1"/>
</dbReference>
<dbReference type="InterPro" id="IPR006311">
    <property type="entry name" value="TAT_signal"/>
</dbReference>
<feature type="chain" id="PRO_5028323751" evidence="1">
    <location>
        <begin position="29"/>
        <end position="660"/>
    </location>
</feature>
<reference evidence="3" key="1">
    <citation type="journal article" date="2020" name="mSystems">
        <title>Genome- and Community-Level Interaction Insights into Carbon Utilization and Element Cycling Functions of Hydrothermarchaeota in Hydrothermal Sediment.</title>
        <authorList>
            <person name="Zhou Z."/>
            <person name="Liu Y."/>
            <person name="Xu W."/>
            <person name="Pan J."/>
            <person name="Luo Z.H."/>
            <person name="Li M."/>
        </authorList>
    </citation>
    <scope>NUCLEOTIDE SEQUENCE [LARGE SCALE GENOMIC DNA]</scope>
    <source>
        <strain evidence="3">SpSt-289</strain>
    </source>
</reference>
<sequence>MNRYTLSRREFLAQLGLVTAGAMLTACAGPAAPGGPAQAPGEGAAVSLAGDREIAPGVLRSETLILENPTGRVVPADDFNRWRPGIQSASTGLQQLALDALWYIDPDAGIDGVWDNSLAAEKPIYNEDFTQMTVKLREGIYWSDGVEFTAEDVAYTVETLKATPGMNYNGQFNKYVASVEIPDRYTVVFNLTEPNSRFHGLFTVRWSACFIMPKHIFEKQSDIVAYTFNPPVSLGPYVLKDYDPQGDWYLWERREDWQRTTLARFGMPAPKYAMYIAAGPSDKKVMAQTAGELDVIHDIAPEGMITLARTNPTSKGWFKSFPWAHPDPTLPSVIYNNERPGLDNRDIRWALTLAIDIVRVAMASYRGAATISAIHVPPTGLYPGYYFDPIQDWLNNFTLDLGNGEQYKPYDPEAAQRIAEEARKSLGDMVPTDPAEIRKAIGYGWWKYDLEAAEKLMRKAGCTRNAAGKWVLPNGEVFKIALMAEGDTRPVMNRGAAMIVENWSEFGVDASLDVRDNATRARLTLLGEMDAEFGWTVETWGGHPDLFFFLESWHSSFYRPTGENAVGRNRMRWRHPELDRIIEAIQRLDFDDPKGIELGLEFIKLAVNEMPITPIMSYNVFSVCDERYWEGFPTAENPYTNPVANWANTKYMYVKIKPKA</sequence>
<name>A0A7C1FIB6_9CHLR</name>
<evidence type="ECO:0000256" key="1">
    <source>
        <dbReference type="SAM" id="SignalP"/>
    </source>
</evidence>
<dbReference type="Pfam" id="PF00496">
    <property type="entry name" value="SBP_bac_5"/>
    <property type="match status" value="1"/>
</dbReference>
<gene>
    <name evidence="3" type="ORF">ENQ20_19540</name>
</gene>
<dbReference type="InterPro" id="IPR039424">
    <property type="entry name" value="SBP_5"/>
</dbReference>
<organism evidence="3">
    <name type="scientific">Caldilinea aerophila</name>
    <dbReference type="NCBI Taxonomy" id="133453"/>
    <lineage>
        <taxon>Bacteria</taxon>
        <taxon>Bacillati</taxon>
        <taxon>Chloroflexota</taxon>
        <taxon>Caldilineae</taxon>
        <taxon>Caldilineales</taxon>
        <taxon>Caldilineaceae</taxon>
        <taxon>Caldilinea</taxon>
    </lineage>
</organism>
<dbReference type="PANTHER" id="PTHR30290">
    <property type="entry name" value="PERIPLASMIC BINDING COMPONENT OF ABC TRANSPORTER"/>
    <property type="match status" value="1"/>
</dbReference>
<dbReference type="AlphaFoldDB" id="A0A7C1FIB6"/>
<evidence type="ECO:0000259" key="2">
    <source>
        <dbReference type="Pfam" id="PF00496"/>
    </source>
</evidence>
<proteinExistence type="predicted"/>
<keyword evidence="1" id="KW-0732">Signal</keyword>
<dbReference type="GO" id="GO:1904680">
    <property type="term" value="F:peptide transmembrane transporter activity"/>
    <property type="evidence" value="ECO:0007669"/>
    <property type="project" value="TreeGrafter"/>
</dbReference>
<protein>
    <submittedName>
        <fullName evidence="3">ABC transporter substrate-binding protein</fullName>
    </submittedName>
</protein>
<dbReference type="SUPFAM" id="SSF53850">
    <property type="entry name" value="Periplasmic binding protein-like II"/>
    <property type="match status" value="1"/>
</dbReference>
<evidence type="ECO:0000313" key="3">
    <source>
        <dbReference type="EMBL" id="HDX33652.1"/>
    </source>
</evidence>
<dbReference type="Gene3D" id="3.40.190.10">
    <property type="entry name" value="Periplasmic binding protein-like II"/>
    <property type="match status" value="1"/>
</dbReference>
<dbReference type="Gene3D" id="3.10.105.10">
    <property type="entry name" value="Dipeptide-binding Protein, Domain 3"/>
    <property type="match status" value="2"/>
</dbReference>
<comment type="caution">
    <text evidence="3">The sequence shown here is derived from an EMBL/GenBank/DDBJ whole genome shotgun (WGS) entry which is preliminary data.</text>
</comment>
<accession>A0A7C1FIB6</accession>
<dbReference type="GO" id="GO:0015833">
    <property type="term" value="P:peptide transport"/>
    <property type="evidence" value="ECO:0007669"/>
    <property type="project" value="TreeGrafter"/>
</dbReference>
<dbReference type="PROSITE" id="PS51257">
    <property type="entry name" value="PROKAR_LIPOPROTEIN"/>
    <property type="match status" value="1"/>
</dbReference>